<dbReference type="InterPro" id="IPR017853">
    <property type="entry name" value="GH"/>
</dbReference>
<keyword evidence="5" id="KW-0732">Signal</keyword>
<comment type="similarity">
    <text evidence="1 4">Belongs to the glycosyl hydrolase 1 family.</text>
</comment>
<dbReference type="PANTHER" id="PTHR10353">
    <property type="entry name" value="GLYCOSYL HYDROLASE"/>
    <property type="match status" value="1"/>
</dbReference>
<dbReference type="GO" id="GO:0008422">
    <property type="term" value="F:beta-glucosidase activity"/>
    <property type="evidence" value="ECO:0007669"/>
    <property type="project" value="UniProtKB-ARBA"/>
</dbReference>
<dbReference type="SUPFAM" id="SSF51445">
    <property type="entry name" value="(Trans)glycosidases"/>
    <property type="match status" value="1"/>
</dbReference>
<dbReference type="PROSITE" id="PS00653">
    <property type="entry name" value="GLYCOSYL_HYDROL_F1_2"/>
    <property type="match status" value="1"/>
</dbReference>
<comment type="caution">
    <text evidence="6">The sequence shown here is derived from an EMBL/GenBank/DDBJ whole genome shotgun (WGS) entry which is preliminary data.</text>
</comment>
<evidence type="ECO:0000256" key="4">
    <source>
        <dbReference type="RuleBase" id="RU003690"/>
    </source>
</evidence>
<accession>A0ABD3UT20</accession>
<organism evidence="6 7">
    <name type="scientific">Penstemon smallii</name>
    <dbReference type="NCBI Taxonomy" id="265156"/>
    <lineage>
        <taxon>Eukaryota</taxon>
        <taxon>Viridiplantae</taxon>
        <taxon>Streptophyta</taxon>
        <taxon>Embryophyta</taxon>
        <taxon>Tracheophyta</taxon>
        <taxon>Spermatophyta</taxon>
        <taxon>Magnoliopsida</taxon>
        <taxon>eudicotyledons</taxon>
        <taxon>Gunneridae</taxon>
        <taxon>Pentapetalae</taxon>
        <taxon>asterids</taxon>
        <taxon>lamiids</taxon>
        <taxon>Lamiales</taxon>
        <taxon>Plantaginaceae</taxon>
        <taxon>Cheloneae</taxon>
        <taxon>Penstemon</taxon>
    </lineage>
</organism>
<feature type="signal peptide" evidence="5">
    <location>
        <begin position="1"/>
        <end position="23"/>
    </location>
</feature>
<dbReference type="PRINTS" id="PR00131">
    <property type="entry name" value="GLHYDRLASE1"/>
</dbReference>
<keyword evidence="2" id="KW-0378">Hydrolase</keyword>
<evidence type="ECO:0000256" key="5">
    <source>
        <dbReference type="SAM" id="SignalP"/>
    </source>
</evidence>
<evidence type="ECO:0000256" key="2">
    <source>
        <dbReference type="ARBA" id="ARBA00022801"/>
    </source>
</evidence>
<dbReference type="Gene3D" id="3.20.20.80">
    <property type="entry name" value="Glycosidases"/>
    <property type="match status" value="1"/>
</dbReference>
<sequence length="540" mass="61626">MGTQILLVVLVMVLLFVHDAARGALLNQEDSKCYCDEEVINRKGFPKGFVFGSASAAYQIEGAYKAKGKGPSMWDNFTHTYPDKIKDHSNGDVAIDSYNLYKEDVKLLKNMGADAYKFSISWSRILPGGTLSEGVSQEGISYYNSLINELLANGIEPWVTLLHLDLPQPLQDAYGGFLSPKIVADFQDFADVLFREFGDRVKYWITINEPWGLSFLGYTRGIFAPGRCSEWIGNNCTAGDSATEPYNVTHYQLLAHAATVKLYRDKYQELQKGQIGITVNSFWVVPYEETEEHIKAKYRVLDFMLGWVMEPITLGRYPESMTTRVGRRLLKFTKEEEKSLKGSFDFLGVNYYSANYAINYAPNNTSGSPDVHVSYLTDSGAIFTGEKDGVPIGPQGSSKSWYYAYPKGLRELLRYIKEKYNDPLIYITENGLDEDNQDNLPMSEAMNDYKRKDYFFDHLCCLREAIEQDGANVKGFFAWSLTDNFEWISGYLVRFGIHYVDFRDKSFKRYPKYSATWFRNILEGGRINIQQPKSTNTFDH</sequence>
<evidence type="ECO:0000313" key="6">
    <source>
        <dbReference type="EMBL" id="KAL3851533.1"/>
    </source>
</evidence>
<dbReference type="FunFam" id="3.20.20.80:FF:000020">
    <property type="entry name" value="Beta-glucosidase 12"/>
    <property type="match status" value="1"/>
</dbReference>
<evidence type="ECO:0000313" key="7">
    <source>
        <dbReference type="Proteomes" id="UP001634393"/>
    </source>
</evidence>
<proteinExistence type="inferred from homology"/>
<dbReference type="InterPro" id="IPR033132">
    <property type="entry name" value="GH_1_N_CS"/>
</dbReference>
<gene>
    <name evidence="6" type="ORF">ACJIZ3_013415</name>
</gene>
<keyword evidence="7" id="KW-1185">Reference proteome</keyword>
<dbReference type="AlphaFoldDB" id="A0ABD3UT20"/>
<protein>
    <recommendedName>
        <fullName evidence="8">Beta-glucosidase</fullName>
    </recommendedName>
</protein>
<keyword evidence="3" id="KW-0326">Glycosidase</keyword>
<dbReference type="PANTHER" id="PTHR10353:SF137">
    <property type="entry name" value="MYROSINASE 3-RELATED"/>
    <property type="match status" value="1"/>
</dbReference>
<dbReference type="InterPro" id="IPR001360">
    <property type="entry name" value="Glyco_hydro_1"/>
</dbReference>
<name>A0ABD3UT20_9LAMI</name>
<evidence type="ECO:0008006" key="8">
    <source>
        <dbReference type="Google" id="ProtNLM"/>
    </source>
</evidence>
<evidence type="ECO:0000256" key="3">
    <source>
        <dbReference type="ARBA" id="ARBA00023295"/>
    </source>
</evidence>
<reference evidence="6 7" key="1">
    <citation type="submission" date="2024-12" db="EMBL/GenBank/DDBJ databases">
        <title>The unique morphological basis and parallel evolutionary history of personate flowers in Penstemon.</title>
        <authorList>
            <person name="Depatie T.H."/>
            <person name="Wessinger C.A."/>
        </authorList>
    </citation>
    <scope>NUCLEOTIDE SEQUENCE [LARGE SCALE GENOMIC DNA]</scope>
    <source>
        <strain evidence="6">WTNN_2</strain>
        <tissue evidence="6">Leaf</tissue>
    </source>
</reference>
<evidence type="ECO:0000256" key="1">
    <source>
        <dbReference type="ARBA" id="ARBA00010838"/>
    </source>
</evidence>
<feature type="chain" id="PRO_5044780171" description="Beta-glucosidase" evidence="5">
    <location>
        <begin position="24"/>
        <end position="540"/>
    </location>
</feature>
<dbReference type="EMBL" id="JBJXBP010000001">
    <property type="protein sequence ID" value="KAL3851533.1"/>
    <property type="molecule type" value="Genomic_DNA"/>
</dbReference>
<dbReference type="Proteomes" id="UP001634393">
    <property type="component" value="Unassembled WGS sequence"/>
</dbReference>
<dbReference type="Pfam" id="PF00232">
    <property type="entry name" value="Glyco_hydro_1"/>
    <property type="match status" value="1"/>
</dbReference>